<evidence type="ECO:0000259" key="1">
    <source>
        <dbReference type="Pfam" id="PF13354"/>
    </source>
</evidence>
<dbReference type="PANTHER" id="PTHR35333">
    <property type="entry name" value="BETA-LACTAMASE"/>
    <property type="match status" value="1"/>
</dbReference>
<sequence length="288" mass="31174">MMRSIYDELTELDAGFSGTLAVAARGLSGRPARRPALSFRAAETFPAASVIKLPILVEAFRQAEEGRLDLARRVPLRTEDQVGGSGVLKELEPGLEPTLRDLLTLMIVVSDNTATNMVMERVGIEAVNASAQAWGLRQTYLAGPLLAPPERQTPAQREGRRSTVSPADMVELLTALHRHQILSEAGCEQVLEILGRQHFSVLGRELGYDLDAVEDGTSDLRIQSKSGSIAGVRNDVGIISTSHGAYAVAVMTKDSRDRGFAYQNEGETVVARASRLVFDHWLGPGEEG</sequence>
<dbReference type="Proteomes" id="UP000065807">
    <property type="component" value="Chromosome"/>
</dbReference>
<dbReference type="InterPro" id="IPR000871">
    <property type="entry name" value="Beta-lactam_class-A"/>
</dbReference>
<gene>
    <name evidence="2" type="ORF">LIP_3021</name>
</gene>
<dbReference type="PANTHER" id="PTHR35333:SF4">
    <property type="entry name" value="SLR0121 PROTEIN"/>
    <property type="match status" value="1"/>
</dbReference>
<keyword evidence="3" id="KW-1185">Reference proteome</keyword>
<reference evidence="3" key="2">
    <citation type="journal article" date="2016" name="Int. J. Syst. Evol. Microbiol.">
        <title>Complete genome sequence and cell structure of Limnochorda pilosa, a Gram-negative spore-former within the phylum Firmicutes.</title>
        <authorList>
            <person name="Watanabe M."/>
            <person name="Kojima H."/>
            <person name="Fukui M."/>
        </authorList>
    </citation>
    <scope>NUCLEOTIDE SEQUENCE [LARGE SCALE GENOMIC DNA]</scope>
    <source>
        <strain evidence="3">HC45</strain>
    </source>
</reference>
<dbReference type="InterPro" id="IPR012338">
    <property type="entry name" value="Beta-lactam/transpept-like"/>
</dbReference>
<name>A0A0K2SP07_LIMPI</name>
<feature type="domain" description="Beta-lactamase class A catalytic" evidence="1">
    <location>
        <begin position="37"/>
        <end position="252"/>
    </location>
</feature>
<evidence type="ECO:0000313" key="2">
    <source>
        <dbReference type="EMBL" id="BAS28850.1"/>
    </source>
</evidence>
<dbReference type="GO" id="GO:0008800">
    <property type="term" value="F:beta-lactamase activity"/>
    <property type="evidence" value="ECO:0007669"/>
    <property type="project" value="InterPro"/>
</dbReference>
<dbReference type="EMBL" id="AP014924">
    <property type="protein sequence ID" value="BAS28850.1"/>
    <property type="molecule type" value="Genomic_DNA"/>
</dbReference>
<dbReference type="InterPro" id="IPR045155">
    <property type="entry name" value="Beta-lactam_cat"/>
</dbReference>
<dbReference type="SUPFAM" id="SSF56601">
    <property type="entry name" value="beta-lactamase/transpeptidase-like"/>
    <property type="match status" value="1"/>
</dbReference>
<dbReference type="KEGG" id="lpil:LIP_3021"/>
<organism evidence="2 3">
    <name type="scientific">Limnochorda pilosa</name>
    <dbReference type="NCBI Taxonomy" id="1555112"/>
    <lineage>
        <taxon>Bacteria</taxon>
        <taxon>Bacillati</taxon>
        <taxon>Bacillota</taxon>
        <taxon>Limnochordia</taxon>
        <taxon>Limnochordales</taxon>
        <taxon>Limnochordaceae</taxon>
        <taxon>Limnochorda</taxon>
    </lineage>
</organism>
<dbReference type="Gene3D" id="3.40.710.10">
    <property type="entry name" value="DD-peptidase/beta-lactamase superfamily"/>
    <property type="match status" value="1"/>
</dbReference>
<dbReference type="STRING" id="1555112.LIP_3021"/>
<protein>
    <submittedName>
        <fullName evidence="2">Beta-lactamase</fullName>
    </submittedName>
</protein>
<dbReference type="AlphaFoldDB" id="A0A0K2SP07"/>
<dbReference type="GO" id="GO:0030655">
    <property type="term" value="P:beta-lactam antibiotic catabolic process"/>
    <property type="evidence" value="ECO:0007669"/>
    <property type="project" value="InterPro"/>
</dbReference>
<dbReference type="RefSeq" id="WP_068139802.1">
    <property type="nucleotide sequence ID" value="NZ_AP014924.1"/>
</dbReference>
<dbReference type="GO" id="GO:0046677">
    <property type="term" value="P:response to antibiotic"/>
    <property type="evidence" value="ECO:0007669"/>
    <property type="project" value="InterPro"/>
</dbReference>
<reference evidence="3" key="1">
    <citation type="submission" date="2015-07" db="EMBL/GenBank/DDBJ databases">
        <title>Complete genome sequence and phylogenetic analysis of Limnochorda pilosa.</title>
        <authorList>
            <person name="Watanabe M."/>
            <person name="Kojima H."/>
            <person name="Fukui M."/>
        </authorList>
    </citation>
    <scope>NUCLEOTIDE SEQUENCE [LARGE SCALE GENOMIC DNA]</scope>
    <source>
        <strain evidence="3">HC45</strain>
    </source>
</reference>
<evidence type="ECO:0000313" key="3">
    <source>
        <dbReference type="Proteomes" id="UP000065807"/>
    </source>
</evidence>
<accession>A0A0K2SP07</accession>
<dbReference type="PATRIC" id="fig|1555112.3.peg.3068"/>
<dbReference type="OrthoDB" id="9775096at2"/>
<proteinExistence type="predicted"/>
<dbReference type="Pfam" id="PF13354">
    <property type="entry name" value="Beta-lactamase2"/>
    <property type="match status" value="1"/>
</dbReference>